<evidence type="ECO:0000313" key="1">
    <source>
        <dbReference type="EMBL" id="SPF35092.1"/>
    </source>
</evidence>
<proteinExistence type="predicted"/>
<accession>A0A2U3K610</accession>
<sequence>MDYVNVPKIGSGAAFVNTQQGAKDEWRLSASGRQEGVSVRDTLSSCRTAPLKPREGLNGAPAWIATFCLLHGHRLLHRDRDFYAFEKVLGLEVVKG</sequence>
<dbReference type="EMBL" id="OMOD01000044">
    <property type="protein sequence ID" value="SPF35092.1"/>
    <property type="molecule type" value="Genomic_DNA"/>
</dbReference>
<protein>
    <submittedName>
        <fullName evidence="1">Ribonuclease VapC</fullName>
        <ecNumber evidence="1">3.1.-.-</ecNumber>
    </submittedName>
</protein>
<dbReference type="AlphaFoldDB" id="A0A2U3K610"/>
<dbReference type="Proteomes" id="UP000238701">
    <property type="component" value="Unassembled WGS sequence"/>
</dbReference>
<keyword evidence="1" id="KW-0378">Hydrolase</keyword>
<gene>
    <name evidence="1" type="ORF">SBA1_1380008</name>
</gene>
<dbReference type="EC" id="3.1.-.-" evidence="1"/>
<evidence type="ECO:0000313" key="2">
    <source>
        <dbReference type="Proteomes" id="UP000238701"/>
    </source>
</evidence>
<name>A0A2U3K610_9BACT</name>
<dbReference type="GO" id="GO:0016787">
    <property type="term" value="F:hydrolase activity"/>
    <property type="evidence" value="ECO:0007669"/>
    <property type="project" value="UniProtKB-KW"/>
</dbReference>
<organism evidence="1 2">
    <name type="scientific">Candidatus Sulfotelmatobacter kueseliae</name>
    <dbReference type="NCBI Taxonomy" id="2042962"/>
    <lineage>
        <taxon>Bacteria</taxon>
        <taxon>Pseudomonadati</taxon>
        <taxon>Acidobacteriota</taxon>
        <taxon>Terriglobia</taxon>
        <taxon>Terriglobales</taxon>
        <taxon>Candidatus Korobacteraceae</taxon>
        <taxon>Candidatus Sulfotelmatobacter</taxon>
    </lineage>
</organism>
<reference evidence="2" key="1">
    <citation type="submission" date="2018-02" db="EMBL/GenBank/DDBJ databases">
        <authorList>
            <person name="Hausmann B."/>
        </authorList>
    </citation>
    <scope>NUCLEOTIDE SEQUENCE [LARGE SCALE GENOMIC DNA]</scope>
    <source>
        <strain evidence="2">Peat soil MAG SbA1</strain>
    </source>
</reference>
<dbReference type="Gene3D" id="3.40.50.1010">
    <property type="entry name" value="5'-nuclease"/>
    <property type="match status" value="1"/>
</dbReference>